<evidence type="ECO:0000256" key="2">
    <source>
        <dbReference type="SAM" id="Phobius"/>
    </source>
</evidence>
<dbReference type="PANTHER" id="PTHR34135:SF2">
    <property type="entry name" value="LYSOZYME"/>
    <property type="match status" value="1"/>
</dbReference>
<dbReference type="Pfam" id="PF01183">
    <property type="entry name" value="Glyco_hydro_25"/>
    <property type="match status" value="1"/>
</dbReference>
<dbReference type="EMBL" id="AZCX01000002">
    <property type="protein sequence ID" value="KRK49000.1"/>
    <property type="molecule type" value="Genomic_DNA"/>
</dbReference>
<comment type="similarity">
    <text evidence="1">Belongs to the glycosyl hydrolase 25 family.</text>
</comment>
<feature type="transmembrane region" description="Helical" evidence="2">
    <location>
        <begin position="21"/>
        <end position="43"/>
    </location>
</feature>
<dbReference type="InterPro" id="IPR002053">
    <property type="entry name" value="Glyco_hydro_25"/>
</dbReference>
<dbReference type="RefSeq" id="WP_056942126.1">
    <property type="nucleotide sequence ID" value="NZ_AZCX01000002.1"/>
</dbReference>
<dbReference type="OrthoDB" id="2151413at2"/>
<keyword evidence="2" id="KW-1133">Transmembrane helix</keyword>
<dbReference type="PATRIC" id="fig|1302272.5.peg.1331"/>
<dbReference type="Gene3D" id="3.20.20.80">
    <property type="entry name" value="Glycosidases"/>
    <property type="match status" value="1"/>
</dbReference>
<dbReference type="Proteomes" id="UP000050911">
    <property type="component" value="Unassembled WGS sequence"/>
</dbReference>
<sequence>MKRRDVQPIYSNTYQQMHRRYWVTRFLIILAVILLFFSVWLFWQHEKQVRLSRFPIHGVALNQQAGFVDFQQLANQHVAFVYLKATTGASYTDDQFQSGYDRAEGTRLKLGVDHFFSFSTTPTAQLDHFKKAVGTRLGDLPIAVQVDFYGDYTAQVVSQRHLGRRLLVFLNKLRLTTGHPVIVWCSQKVWQAVKVRGLGAYGRWVTDSNPGQLSRRIRFIEYNPDGKMTINGQAQTVSLSVFNGTKVQWKQYLNRVN</sequence>
<evidence type="ECO:0000313" key="4">
    <source>
        <dbReference type="Proteomes" id="UP000050911"/>
    </source>
</evidence>
<dbReference type="GO" id="GO:0009253">
    <property type="term" value="P:peptidoglycan catabolic process"/>
    <property type="evidence" value="ECO:0007669"/>
    <property type="project" value="InterPro"/>
</dbReference>
<dbReference type="GO" id="GO:0016052">
    <property type="term" value="P:carbohydrate catabolic process"/>
    <property type="evidence" value="ECO:0007669"/>
    <property type="project" value="TreeGrafter"/>
</dbReference>
<proteinExistence type="inferred from homology"/>
<keyword evidence="2" id="KW-0472">Membrane</keyword>
<dbReference type="PROSITE" id="PS51904">
    <property type="entry name" value="GLYCOSYL_HYDROL_F25_2"/>
    <property type="match status" value="1"/>
</dbReference>
<dbReference type="GO" id="GO:0003796">
    <property type="term" value="F:lysozyme activity"/>
    <property type="evidence" value="ECO:0007669"/>
    <property type="project" value="InterPro"/>
</dbReference>
<protein>
    <submittedName>
        <fullName evidence="3">Lyzozyme M1 (1,4-beta-N-acetylmuramidase)</fullName>
    </submittedName>
</protein>
<dbReference type="SUPFAM" id="SSF51445">
    <property type="entry name" value="(Trans)glycosidases"/>
    <property type="match status" value="1"/>
</dbReference>
<dbReference type="InterPro" id="IPR017853">
    <property type="entry name" value="GH"/>
</dbReference>
<accession>A0A0R1HRA1</accession>
<keyword evidence="4" id="KW-1185">Reference proteome</keyword>
<evidence type="ECO:0000313" key="3">
    <source>
        <dbReference type="EMBL" id="KRK49000.1"/>
    </source>
</evidence>
<organism evidence="3 4">
    <name type="scientific">Secundilactobacillus kimchicus JCM 15530</name>
    <dbReference type="NCBI Taxonomy" id="1302272"/>
    <lineage>
        <taxon>Bacteria</taxon>
        <taxon>Bacillati</taxon>
        <taxon>Bacillota</taxon>
        <taxon>Bacilli</taxon>
        <taxon>Lactobacillales</taxon>
        <taxon>Lactobacillaceae</taxon>
        <taxon>Secundilactobacillus</taxon>
    </lineage>
</organism>
<evidence type="ECO:0000256" key="1">
    <source>
        <dbReference type="ARBA" id="ARBA00010646"/>
    </source>
</evidence>
<dbReference type="PANTHER" id="PTHR34135">
    <property type="entry name" value="LYSOZYME"/>
    <property type="match status" value="1"/>
</dbReference>
<dbReference type="STRING" id="1302272.FC96_GL001322"/>
<dbReference type="AlphaFoldDB" id="A0A0R1HRA1"/>
<comment type="caution">
    <text evidence="3">The sequence shown here is derived from an EMBL/GenBank/DDBJ whole genome shotgun (WGS) entry which is preliminary data.</text>
</comment>
<reference evidence="3 4" key="1">
    <citation type="journal article" date="2015" name="Genome Announc.">
        <title>Expanding the biotechnology potential of lactobacilli through comparative genomics of 213 strains and associated genera.</title>
        <authorList>
            <person name="Sun Z."/>
            <person name="Harris H.M."/>
            <person name="McCann A."/>
            <person name="Guo C."/>
            <person name="Argimon S."/>
            <person name="Zhang W."/>
            <person name="Yang X."/>
            <person name="Jeffery I.B."/>
            <person name="Cooney J.C."/>
            <person name="Kagawa T.F."/>
            <person name="Liu W."/>
            <person name="Song Y."/>
            <person name="Salvetti E."/>
            <person name="Wrobel A."/>
            <person name="Rasinkangas P."/>
            <person name="Parkhill J."/>
            <person name="Rea M.C."/>
            <person name="O'Sullivan O."/>
            <person name="Ritari J."/>
            <person name="Douillard F.P."/>
            <person name="Paul Ross R."/>
            <person name="Yang R."/>
            <person name="Briner A.E."/>
            <person name="Felis G.E."/>
            <person name="de Vos W.M."/>
            <person name="Barrangou R."/>
            <person name="Klaenhammer T.R."/>
            <person name="Caufield P.W."/>
            <person name="Cui Y."/>
            <person name="Zhang H."/>
            <person name="O'Toole P.W."/>
        </authorList>
    </citation>
    <scope>NUCLEOTIDE SEQUENCE [LARGE SCALE GENOMIC DNA]</scope>
    <source>
        <strain evidence="3 4">JCM 15530</strain>
    </source>
</reference>
<name>A0A0R1HRA1_9LACO</name>
<dbReference type="GO" id="GO:0016998">
    <property type="term" value="P:cell wall macromolecule catabolic process"/>
    <property type="evidence" value="ECO:0007669"/>
    <property type="project" value="InterPro"/>
</dbReference>
<keyword evidence="2" id="KW-0812">Transmembrane</keyword>
<gene>
    <name evidence="3" type="ORF">FC96_GL001322</name>
</gene>